<proteinExistence type="predicted"/>
<protein>
    <submittedName>
        <fullName evidence="1">SFRICE_008456</fullName>
    </submittedName>
</protein>
<sequence>MSNVTPFISEGVGRGAHYGTIFSCVVGAFTNIQVHIHMTPRLETTICGSHKELLRAGIEPATRCAAASCPATAPTVQSMLFLKGNRALVMFDCTVAMVAGQLAAAQRVASSIPARSNSMCDPQIVVSALLRTQIEWSVSLFVSEARRSFQSIAWNGEERARNSIIGKALLNVKANITILRKQNVCLSVSPLVALFARTKVSCIETHTTASTDPHCTDRIISNAYMRCVLMTSYGMRCQKSVSSTESGIVTRGEPIAISWTQFQTPCYYCPSPELCPVYGNRLTPCYMGLITQMVKRCTLYSDITCRNMLIASSNVNLFMHARRLKIKCAFHQRCAMLRCCGCVWFPPIIFIGTHCLALVETDSTKLCFYMERCARLQSLEHRRKVASLSVFYRIHFGECAGELHNLIPPSPFHHRTTRQSARRHRFMVDIPPTRTKRFASSFLMRTAREWNSLPESVFPDGYNLGVFKAQVNRLLMGRRAPSLRATTEKFSKNRKKASNTLLDPGIEPETPCPAVALATTRPTRQSVSHNEVFIVN</sequence>
<evidence type="ECO:0000313" key="1">
    <source>
        <dbReference type="EMBL" id="SOQ39268.1"/>
    </source>
</evidence>
<gene>
    <name evidence="1" type="ORF">SFRICE_008456</name>
</gene>
<reference evidence="1" key="1">
    <citation type="submission" date="2016-07" db="EMBL/GenBank/DDBJ databases">
        <authorList>
            <person name="Bretaudeau A."/>
        </authorList>
    </citation>
    <scope>NUCLEOTIDE SEQUENCE</scope>
    <source>
        <strain evidence="1">Rice</strain>
        <tissue evidence="1">Whole body</tissue>
    </source>
</reference>
<dbReference type="EMBL" id="ODYU01002149">
    <property type="protein sequence ID" value="SOQ39268.1"/>
    <property type="molecule type" value="Genomic_DNA"/>
</dbReference>
<accession>A0A2H1VEJ8</accession>
<dbReference type="AlphaFoldDB" id="A0A2H1VEJ8"/>
<organism evidence="1">
    <name type="scientific">Spodoptera frugiperda</name>
    <name type="common">Fall armyworm</name>
    <dbReference type="NCBI Taxonomy" id="7108"/>
    <lineage>
        <taxon>Eukaryota</taxon>
        <taxon>Metazoa</taxon>
        <taxon>Ecdysozoa</taxon>
        <taxon>Arthropoda</taxon>
        <taxon>Hexapoda</taxon>
        <taxon>Insecta</taxon>
        <taxon>Pterygota</taxon>
        <taxon>Neoptera</taxon>
        <taxon>Endopterygota</taxon>
        <taxon>Lepidoptera</taxon>
        <taxon>Glossata</taxon>
        <taxon>Ditrysia</taxon>
        <taxon>Noctuoidea</taxon>
        <taxon>Noctuidae</taxon>
        <taxon>Amphipyrinae</taxon>
        <taxon>Spodoptera</taxon>
    </lineage>
</organism>
<name>A0A2H1VEJ8_SPOFR</name>